<evidence type="ECO:0000313" key="10">
    <source>
        <dbReference type="EMBL" id="OLP83951.1"/>
    </source>
</evidence>
<dbReference type="SUPFAM" id="SSF51445">
    <property type="entry name" value="(Trans)glycosidases"/>
    <property type="match status" value="1"/>
</dbReference>
<feature type="coiled-coil region" evidence="6">
    <location>
        <begin position="4301"/>
        <end position="4332"/>
    </location>
</feature>
<dbReference type="PRINTS" id="PR00740">
    <property type="entry name" value="GLHYDRLASE27"/>
</dbReference>
<keyword evidence="4" id="KW-0479">Metal-binding</keyword>
<dbReference type="InterPro" id="IPR012337">
    <property type="entry name" value="RNaseH-like_sf"/>
</dbReference>
<feature type="domain" description="CCHC-type" evidence="8">
    <location>
        <begin position="766"/>
        <end position="781"/>
    </location>
</feature>
<dbReference type="SUPFAM" id="SSF53098">
    <property type="entry name" value="Ribonuclease H-like"/>
    <property type="match status" value="1"/>
</dbReference>
<feature type="compositionally biased region" description="Acidic residues" evidence="7">
    <location>
        <begin position="629"/>
        <end position="638"/>
    </location>
</feature>
<reference evidence="10 11" key="1">
    <citation type="submission" date="2016-02" db="EMBL/GenBank/DDBJ databases">
        <title>Genome analysis of coral dinoflagellate symbionts highlights evolutionary adaptations to a symbiotic lifestyle.</title>
        <authorList>
            <person name="Aranda M."/>
            <person name="Li Y."/>
            <person name="Liew Y.J."/>
            <person name="Baumgarten S."/>
            <person name="Simakov O."/>
            <person name="Wilson M."/>
            <person name="Piel J."/>
            <person name="Ashoor H."/>
            <person name="Bougouffa S."/>
            <person name="Bajic V.B."/>
            <person name="Ryu T."/>
            <person name="Ravasi T."/>
            <person name="Bayer T."/>
            <person name="Micklem G."/>
            <person name="Kim H."/>
            <person name="Bhak J."/>
            <person name="Lajeunesse T.C."/>
            <person name="Voolstra C.R."/>
        </authorList>
    </citation>
    <scope>NUCLEOTIDE SEQUENCE [LARGE SCALE GENOMIC DNA]</scope>
    <source>
        <strain evidence="10 11">CCMP2467</strain>
    </source>
</reference>
<dbReference type="GO" id="GO:0005975">
    <property type="term" value="P:carbohydrate metabolic process"/>
    <property type="evidence" value="ECO:0007669"/>
    <property type="project" value="InterPro"/>
</dbReference>
<sequence>MFGAAAIADVAWRAFVCFVCGLRDLLAFAAMLAIEAGMTMEEINKCSLAASNAWADECMAKAIAPSKANVQAVAIRGSGPADKITVKTSPSDALPLVKTRPEFEKVWNTYGSSAGSGSCSIPIYNKHRRIELARLEKMDKDHAALEEATEFQAKREAAIAADEAATEKKRAKRQKRKDAKAKSQQLKKEADGINKFGSDGSFLDMMAKMDPKVLEEEARKAKEAAAIAAKEAAAAKASELLLYSGSGAGELQPEAMNGPPGSFMEAWRGKGYGFGVPGLAPGPLAYATSRPIDQAGLRPGTGTTPVSPVSPLAPGQPLLGTSAPSGQTAAPANADGSVGATGGQQTVTSGASIAGGFANALGAAGQPGSSTMGESPKGVRSAFEMLGRRPPEDQGSTGMNTSDAIVKALTMAVSGERKVLPAWSGNTSTLRAWLRQLSFWELDNQVPKHRWGVKLFQAFPEGSIPRRIAEGLPMEVVMSENGYGAILTAVLEKFKPYLDAAGPAAIDVYFYQGDRAKGETFANYISAKELARQEVESLVGERIPERIAGRVLLRQASLSEAQRETLAIKHNALLTFEEVARALRPLDRPDALLRPMTSASLLANVPATSSYWTRDEENDAEAVDPAWQEGEEPEDDEDKAYVYEEPLFDETGEPLLYFEADREYDEEEALYIWAYNDAYNQIYFDHGRTEAATFPAYQDVRREMQARRKGRQFYRSDDKKGKKGKGRGFSSGRPQKGRGKRPDRASKGKGRGSHRGSASDLLSRTRCYNCGELGHFSRDCPANQQPAAEGRTNFVVSQGQGALNRTFMQTSADLGSPNVAKDILVFAGVRTGSGQGLVDSAAEEGVIGSGAFARLKDALTQQGLRPIQVRGPAGACAGIGGNAQVLGIWDVPIGVCQTNGLLRVTEVQDVDGFETPLLLPVSFQELIGMVIDYDKAEVRTRQGRTSPMQRLPSGHRAISVVEFAGRWQLPREMQRGGKDPFQLPRNVRPSQKPGPVQRHRGVTVWLRHPCGTMQELAFLEGSRQCMVLPSECMSREMQSQLEPNRVTFLDTQPGQAPYVINDVWPGSLGSRQLDTTWTGTVIFQQLNPEPTSSTTSTANPSSTMPYSPQASSGSVAAALAEEASLGPQHFDMSDSDAAHDFEGVFSSVGAEVCLSSPLCTRSNHAVEVWQRVREKSRSVFSSVQASMKRGMPKHTAFFMAWARDRTQQQSMFTRLATFLALTSCHAASSARACARRAGRATEERTPTAWIGVVPEGVGQVGASHREDDHHGSRPNGGRCPDCATGPELYSVFFDSSTAQASPRTPEPEDCEHIQDQLRMRGNQAMHWWVCLNCGSRWERIEAATVNPGRGALPEQVKPVYRSTEPPRMLPPPRTGPHLGSITLEQARTKPSRSPTSVRFGESTTASTVAGYQKGTIVDKKNRVSERTEHHYPDEMFTHEPAYAKGRTNVGDSRGSASNSQALTLFRPGAPARDVDRVDARRVMQHRPSEWADYNTEEKTSGPMEKENAHTPRRSRSLPAGVHPIQDRSRRRQLQEQSNHPELFAINDSDPELGADKTPSSFSMVDPVEQVQDEGLKDTGRYGARALSFQFAWDFRQRHDRGRALQAVKECCPAFVTGFVSGSSWEVMVSIAKEQDDTGRLYALVCKAQARRGLLKQLPQATAIATSLVKQGPQMYFIVNDKTLSRIFASLDWHNSPWVSADPEELELCTRTFVHGLCHGPELDGGTHPSTADVQAAVRRHRPAFEGVLKAVRNQTAFVLFSEVAFSLYGAGKMAFTASFSSPPTSVIYPNAVDQDEEQEGDEALREVQSALRPVTENADVAKALAEMDDYRKHENVGRFSLHPQLRREVFKVHRNLNHPAKEVFLRALRHSGVREDILQWIKEHFRCPLCEASKHSLPARPAHLAKALEFNAIIAVDLFYMNLFGSEKVFLLCIDYGTGYVQVTQCADAKALTVRKALSKCWVAPFGVPELLICDQGPEFAGEQFVEYMSQMGAAVHYTDGSSPWKNGRAERAVGTVKRKIKTVVQETSATEEELDLVVSQVVAGHNSLYDRHGYSPNQRLFGRSLRLPGSLMATDKWDQEMIQASAGDLVQRSWAIREAARAAWIKEDDVVSVHRATSALTRRSDEHSFGFKPGQWAYVWRKTDNRYGWVGPGALIAMTPGGNSWWINMRGRLWKVSAEQLRAASPEEDLGAALVTELHRELLEQVREGVRTGYEDVTQEGAPDRAVEEIFPEVFGDAEMEYSPSEISHGGPDLPEPPAEHRDEVTTTAGEAESERVAITEVDMSRRQSVQSGVTSEPASASTALPGERPIIRVDEASNGSLLLGPVRERRSTPVHQPYYAKSAFLEEEIKPSTYLEVFQFDETGPTNFNYASSAGPRWLRLHTSGRRHLEPLDTKSSFKAREAEASFCARDKCMYMTKSKVSFGQDLEDAKQAAIKHGKLEPLAMTEVRAGGGHHFFNAPGVMVIEVDDIIEGGDERHRQLMTELEGEVTFGKIVNLQEKESSYAGKSLKQLPDFSFESHMDEYIYTRMSPIAMSRKVLKKDATATLLDDTEKSQLRGVLATLTWVGREGRPDAAAAASVLASAFPEPTVDTIYQANEMVRQLKQHPVRLRIHAIPEANIRNLLISDAAFDTSGREKSQHGYLLGFTNDQLNSGIKAPVSLMMWRSRRLRRKAQSSMLCEALSLSAATGCLEKQDALWDSLRFSGYDPRQRQRQEEVVLELQGRSTVISEEAALFRDPRSVVVIDAKALYDTILNDQAGECDRANLEVAVIRESLQICKARPRWIPHNLNPADALTKFPGAHLDPLVRLLKSSTFVIADEQQTLQGGRQGGFYESQRHYTSCTSTADEPVKQLSKLPPAPPWICTELHLYSLSLGRGLIPLKVAENTDRFLSSPGSSLHDGHGHLFCADDTPPEKIWAFVGPRGTPHAVAVAPTGCTFLSVLFYNYMRQMRRAWAWFFATSFEMGYYSESLERATLHDRSRIPDRERYWQVDMEYIEDKLQEWQVRYDMGQECIAWHQFRFHFPCWEVLMRIRRKVMEPFHQDVNRGNFLQIPTSITNVKAPGSHLFRLKERALRVMVRLLQAPLLSLSAFGVQAIDNGIGLTPPRGWRSWNAFDCLEPKRILTQAHMQAQMEAVLDRSRLVDGKQTSLAELGFDWISMDDGWQHCNCSVRQDLDPTLPQCDGNLCFGGHCSWHDGRGVPIVRKDRFPDMKGLVKFGHSRGLKVGTYLNTCICNEHGPTHYAQDVSWMVDQMDFDGVKIDSCGSSQNVSHWAELFNLTGKAIRIENCHNSWPDFRTGFCPMNFFRTGGDISPSISSIVEEAYATVNAADLPEPRSRPGCWAYPDMSEVGNFPQGPHQQDQERTHWGLWCIVSSPLILGFDLQDGAKLDRVWHIITNTDALAISASWHGHPGTLIKAYPSSSSRMQAVLDDCDGSPSTVGWQLNQGRLVAPKALLEGALCLRSESGGPCPPPTTFSNETRCGLALGNCSELPPASPWRAVQNTIQWWDGHKTTTKPRCLYAVPADFNTSAGYFVRKPPTVGLTACPEQAQHSIQDYVDSKPAQGAEQCDFKSLVQNTRKASFLNTQCHSMSSSLNFTLTSRGELQSRVGCLRIVNSSGVQLWAKPLEPSAVAVLLINPSDEQQHLAWPIKDVPSRFTGEGQSRANFECVPGKCMARDVWNKSTFAVKSDVLSISLRPWASAFYILRIQRVSDYLNIDPVGILMMNDVNTTTVTTIEMIVNYSIQLPVSQYELRTTASQTMCTDLARTVDIALIALQIANFMKKKIATQPDLSVRHIKVYSGCVCCRSRWLPTAMAWPLLSSRVVEKRDNAEVKPVQLMPKMPVNGPSGHVQAEILLGKSGEFDLRLTSKRLAQNLSRIPATARLHRPLPPLLESCESRTHRQRRTGQGEFANDLHKIDHLHLVHSLPDDGAGSHATDQADAERPDQISLQELGVPEHDVTSLMAGTTSSRSLFSNVASSEASLTSASQVSVSLRRDADALGTACQRLKRPNCSSRSQRSDVLVGEPEPWVLDRLKACFQHSFSEVKAQLLEMERVLTGPNKEGDGDDDTPVLAAKKPNRLKEKERRLKKAEAAAAQASQAGEVLQHVASMQAAFDASGLEGWEQPQHQAEVKAMTSTTRSMQLHPLAASVTSQAIAESSDKDEEDEEENPEEELATSSDVEAFRSGQMLCFVRRLCGLPLVDLNLHFEAACRIFCEVLQPLQPPAGVRAARLGDGHGPDLSHATTKFLELQLGQVSVVHSEGSLVDAVEEGFAAMHARIGPPRVVVPREKREVMWRHRPQQELKKRQASFKRQKERLLLEQQQFIKDLEDRRKPPEEAAAFPSTNRRMNTFDCGPDQDLVLVSDIFRDLQPLLHMTKTEEHFGPSRTNLSPRADTTRPSEEGTHATAGCHGDTNGAFAIRRKLLSPSLRGFGAFRRHDTCVLWTGSSVVGSGMEGCVGNHVDAICYPPCGWVPGCLLKGWQLAWTIMPDSFRYGPTIATSVRVWQAKIDFVEGKPVAVERQAQVPVKGFAVDCAAHGEPFCIIFWPDITPPSEYESIGLEVKVSGLTGPAGPDSELSFFYQVAPFRQEDMCKKMVLEARRLNEMISNQRLWAGSSLPVDKPRRLRRASDFLQQHKSALQPMSHPSMDITVDGVDLAVTIRAPLQAINAELHVVRFGGDEDIVPRAAQAQRLPNWNFLIRVKIPLPRARYQLRIQPDSAEDGPGLCYSINFNEATRVPALLTSLDEPLAMKFGYAPMTSAGQVHGVVLLSPLMFRIPAGTAYFLIWVNKAVALEAQEPEKSPGLTSLFASRLGASPPESVQLPAMATSKGLGKSAKDRRSALQMLQAQLSGQFGPYVQDSSGDVHLDLSFKDGKCVRRLHERTDMPGLFEGFLTFGQVDAQSKVKLFLRLPGKDARGYKPRLLCEWLICRAHGEPLPKGFT</sequence>
<dbReference type="InterPro" id="IPR036875">
    <property type="entry name" value="Znf_CCHC_sf"/>
</dbReference>
<comment type="similarity">
    <text evidence="1 5">Belongs to the glycosyl hydrolase 27 family.</text>
</comment>
<feature type="domain" description="Integrase catalytic" evidence="9">
    <location>
        <begin position="1897"/>
        <end position="2065"/>
    </location>
</feature>
<evidence type="ECO:0000256" key="6">
    <source>
        <dbReference type="SAM" id="Coils"/>
    </source>
</evidence>
<evidence type="ECO:0000256" key="3">
    <source>
        <dbReference type="ARBA" id="ARBA00023295"/>
    </source>
</evidence>
<comment type="caution">
    <text evidence="10">The sequence shown here is derived from an EMBL/GenBank/DDBJ whole genome shotgun (WGS) entry which is preliminary data.</text>
</comment>
<comment type="catalytic activity">
    <reaction evidence="5">
        <text>Hydrolysis of terminal, non-reducing alpha-D-galactose residues in alpha-D-galactosides, including galactose oligosaccharides, galactomannans and galactolipids.</text>
        <dbReference type="EC" id="3.2.1.22"/>
    </reaction>
</comment>
<dbReference type="Pfam" id="PF00098">
    <property type="entry name" value="zf-CCHC"/>
    <property type="match status" value="1"/>
</dbReference>
<evidence type="ECO:0000313" key="11">
    <source>
        <dbReference type="Proteomes" id="UP000186817"/>
    </source>
</evidence>
<evidence type="ECO:0000259" key="9">
    <source>
        <dbReference type="PROSITE" id="PS50994"/>
    </source>
</evidence>
<proteinExistence type="inferred from homology"/>
<dbReference type="Pfam" id="PF06658">
    <property type="entry name" value="DUF1168"/>
    <property type="match status" value="1"/>
</dbReference>
<dbReference type="GO" id="GO:0004557">
    <property type="term" value="F:alpha-galactosidase activity"/>
    <property type="evidence" value="ECO:0007669"/>
    <property type="project" value="UniProtKB-EC"/>
</dbReference>
<feature type="region of interest" description="Disordered" evidence="7">
    <location>
        <begin position="4149"/>
        <end position="4179"/>
    </location>
</feature>
<dbReference type="InterPro" id="IPR002241">
    <property type="entry name" value="Glyco_hydro_27"/>
</dbReference>
<dbReference type="SUPFAM" id="SSF57756">
    <property type="entry name" value="Retrovirus zinc finger-like domains"/>
    <property type="match status" value="1"/>
</dbReference>
<keyword evidence="4" id="KW-0862">Zinc</keyword>
<feature type="region of interest" description="Disordered" evidence="7">
    <location>
        <begin position="1438"/>
        <end position="1561"/>
    </location>
</feature>
<keyword evidence="5" id="KW-1015">Disulfide bond</keyword>
<keyword evidence="2 5" id="KW-0378">Hydrolase</keyword>
<feature type="compositionally biased region" description="Basic and acidic residues" evidence="7">
    <location>
        <begin position="1472"/>
        <end position="1509"/>
    </location>
</feature>
<accession>A0A1Q9CM05</accession>
<evidence type="ECO:0000256" key="5">
    <source>
        <dbReference type="RuleBase" id="RU361168"/>
    </source>
</evidence>
<feature type="region of interest" description="Disordered" evidence="7">
    <location>
        <begin position="615"/>
        <end position="638"/>
    </location>
</feature>
<dbReference type="GO" id="GO:0008270">
    <property type="term" value="F:zinc ion binding"/>
    <property type="evidence" value="ECO:0007669"/>
    <property type="project" value="UniProtKB-KW"/>
</dbReference>
<organism evidence="10 11">
    <name type="scientific">Symbiodinium microadriaticum</name>
    <name type="common">Dinoflagellate</name>
    <name type="synonym">Zooxanthella microadriatica</name>
    <dbReference type="NCBI Taxonomy" id="2951"/>
    <lineage>
        <taxon>Eukaryota</taxon>
        <taxon>Sar</taxon>
        <taxon>Alveolata</taxon>
        <taxon>Dinophyceae</taxon>
        <taxon>Suessiales</taxon>
        <taxon>Symbiodiniaceae</taxon>
        <taxon>Symbiodinium</taxon>
    </lineage>
</organism>
<dbReference type="EMBL" id="LSRX01001079">
    <property type="protein sequence ID" value="OLP83951.1"/>
    <property type="molecule type" value="Genomic_DNA"/>
</dbReference>
<dbReference type="OrthoDB" id="5795902at2759"/>
<feature type="region of interest" description="Disordered" evidence="7">
    <location>
        <begin position="4381"/>
        <end position="4409"/>
    </location>
</feature>
<evidence type="ECO:0000256" key="1">
    <source>
        <dbReference type="ARBA" id="ARBA00009743"/>
    </source>
</evidence>
<dbReference type="InterPro" id="IPR001878">
    <property type="entry name" value="Znf_CCHC"/>
</dbReference>
<dbReference type="PANTHER" id="PTHR11452">
    <property type="entry name" value="ALPHA-GALACTOSIDASE/ALPHA-N-ACETYLGALACTOSAMINIDASE"/>
    <property type="match status" value="1"/>
</dbReference>
<dbReference type="Pfam" id="PF16499">
    <property type="entry name" value="Melibiase_2"/>
    <property type="match status" value="1"/>
</dbReference>
<keyword evidence="3 5" id="KW-0326">Glycosidase</keyword>
<dbReference type="PROSITE" id="PS50158">
    <property type="entry name" value="ZF_CCHC"/>
    <property type="match status" value="1"/>
</dbReference>
<gene>
    <name evidence="10" type="ORF">AK812_SmicGene35232</name>
</gene>
<feature type="region of interest" description="Disordered" evidence="7">
    <location>
        <begin position="3925"/>
        <end position="3947"/>
    </location>
</feature>
<feature type="region of interest" description="Disordered" evidence="7">
    <location>
        <begin position="705"/>
        <end position="759"/>
    </location>
</feature>
<dbReference type="CDD" id="cd14792">
    <property type="entry name" value="GH27"/>
    <property type="match status" value="1"/>
</dbReference>
<dbReference type="SMART" id="SM00343">
    <property type="entry name" value="ZnF_C2HC"/>
    <property type="match status" value="1"/>
</dbReference>
<feature type="compositionally biased region" description="Acidic residues" evidence="7">
    <location>
        <begin position="4161"/>
        <end position="4175"/>
    </location>
</feature>
<feature type="compositionally biased region" description="Polar residues" evidence="7">
    <location>
        <begin position="1391"/>
        <end position="1409"/>
    </location>
</feature>
<dbReference type="SUPFAM" id="SSF51011">
    <property type="entry name" value="Glycosyl hydrolase domain"/>
    <property type="match status" value="1"/>
</dbReference>
<evidence type="ECO:0000256" key="4">
    <source>
        <dbReference type="PROSITE-ProRule" id="PRU00047"/>
    </source>
</evidence>
<feature type="compositionally biased region" description="Polar residues" evidence="7">
    <location>
        <begin position="2288"/>
        <end position="2304"/>
    </location>
</feature>
<feature type="region of interest" description="Disordered" evidence="7">
    <location>
        <begin position="976"/>
        <end position="998"/>
    </location>
</feature>
<name>A0A1Q9CM05_SYMMI</name>
<dbReference type="PROSITE" id="PS50994">
    <property type="entry name" value="INTEGRASE"/>
    <property type="match status" value="1"/>
</dbReference>
<keyword evidence="6" id="KW-0175">Coiled coil</keyword>
<keyword evidence="11" id="KW-1185">Reference proteome</keyword>
<dbReference type="InterPro" id="IPR013780">
    <property type="entry name" value="Glyco_hydro_b"/>
</dbReference>
<feature type="region of interest" description="Disordered" evidence="7">
    <location>
        <begin position="162"/>
        <end position="188"/>
    </location>
</feature>
<dbReference type="Gene3D" id="3.20.20.70">
    <property type="entry name" value="Aldolase class I"/>
    <property type="match status" value="1"/>
</dbReference>
<dbReference type="Gene3D" id="2.60.40.1180">
    <property type="entry name" value="Golgi alpha-mannosidase II"/>
    <property type="match status" value="1"/>
</dbReference>
<dbReference type="InterPro" id="IPR017853">
    <property type="entry name" value="GH"/>
</dbReference>
<feature type="compositionally biased region" description="Low complexity" evidence="7">
    <location>
        <begin position="1088"/>
        <end position="1110"/>
    </location>
</feature>
<feature type="region of interest" description="Disordered" evidence="7">
    <location>
        <begin position="292"/>
        <end position="343"/>
    </location>
</feature>
<evidence type="ECO:0000256" key="2">
    <source>
        <dbReference type="ARBA" id="ARBA00022801"/>
    </source>
</evidence>
<feature type="region of interest" description="Disordered" evidence="7">
    <location>
        <begin position="2244"/>
        <end position="2305"/>
    </location>
</feature>
<dbReference type="InterPro" id="IPR009548">
    <property type="entry name" value="Prkrip1"/>
</dbReference>
<feature type="region of interest" description="Disordered" evidence="7">
    <location>
        <begin position="4058"/>
        <end position="4093"/>
    </location>
</feature>
<dbReference type="GO" id="GO:0015074">
    <property type="term" value="P:DNA integration"/>
    <property type="evidence" value="ECO:0007669"/>
    <property type="project" value="InterPro"/>
</dbReference>
<dbReference type="InterPro" id="IPR036397">
    <property type="entry name" value="RNaseH_sf"/>
</dbReference>
<dbReference type="PANTHER" id="PTHR11452:SF33">
    <property type="entry name" value="ALPHA-GALACTOSIDASE 2"/>
    <property type="match status" value="1"/>
</dbReference>
<feature type="compositionally biased region" description="Basic and acidic residues" evidence="7">
    <location>
        <begin position="4395"/>
        <end position="4404"/>
    </location>
</feature>
<dbReference type="GO" id="GO:0003725">
    <property type="term" value="F:double-stranded RNA binding"/>
    <property type="evidence" value="ECO:0007669"/>
    <property type="project" value="InterPro"/>
</dbReference>
<keyword evidence="4" id="KW-0863">Zinc-finger</keyword>
<evidence type="ECO:0000256" key="7">
    <source>
        <dbReference type="SAM" id="MobiDB-lite"/>
    </source>
</evidence>
<dbReference type="InterPro" id="IPR013785">
    <property type="entry name" value="Aldolase_TIM"/>
</dbReference>
<feature type="region of interest" description="Disordered" evidence="7">
    <location>
        <begin position="1349"/>
        <end position="1424"/>
    </location>
</feature>
<dbReference type="EC" id="3.2.1.22" evidence="5"/>
<dbReference type="Gene3D" id="3.30.420.10">
    <property type="entry name" value="Ribonuclease H-like superfamily/Ribonuclease H"/>
    <property type="match status" value="1"/>
</dbReference>
<dbReference type="Proteomes" id="UP000186817">
    <property type="component" value="Unassembled WGS sequence"/>
</dbReference>
<dbReference type="InterPro" id="IPR001584">
    <property type="entry name" value="Integrase_cat-core"/>
</dbReference>
<feature type="region of interest" description="Disordered" evidence="7">
    <location>
        <begin position="1260"/>
        <end position="1280"/>
    </location>
</feature>
<feature type="compositionally biased region" description="Basic and acidic residues" evidence="7">
    <location>
        <begin position="4080"/>
        <end position="4092"/>
    </location>
</feature>
<feature type="region of interest" description="Disordered" evidence="7">
    <location>
        <begin position="1087"/>
        <end position="1110"/>
    </location>
</feature>
<protein>
    <recommendedName>
        <fullName evidence="5">Alpha-galactosidase</fullName>
        <ecNumber evidence="5">3.2.1.22</ecNumber>
    </recommendedName>
    <alternativeName>
        <fullName evidence="5">Melibiase</fullName>
    </alternativeName>
</protein>
<evidence type="ECO:0000259" key="8">
    <source>
        <dbReference type="PROSITE" id="PS50158"/>
    </source>
</evidence>
<feature type="compositionally biased region" description="Basic residues" evidence="7">
    <location>
        <begin position="169"/>
        <end position="179"/>
    </location>
</feature>
<dbReference type="Gene3D" id="4.10.60.10">
    <property type="entry name" value="Zinc finger, CCHC-type"/>
    <property type="match status" value="1"/>
</dbReference>
<feature type="compositionally biased region" description="Basic and acidic residues" evidence="7">
    <location>
        <begin position="2274"/>
        <end position="2287"/>
    </location>
</feature>